<evidence type="ECO:0000313" key="2">
    <source>
        <dbReference type="Proteomes" id="UP000252081"/>
    </source>
</evidence>
<dbReference type="EMBL" id="QNQU01000026">
    <property type="protein sequence ID" value="RBQ03035.1"/>
    <property type="molecule type" value="Genomic_DNA"/>
</dbReference>
<dbReference type="OrthoDB" id="770063at2"/>
<protein>
    <submittedName>
        <fullName evidence="1">Uncharacterized protein</fullName>
    </submittedName>
</protein>
<proteinExistence type="predicted"/>
<reference evidence="1 2" key="1">
    <citation type="submission" date="2018-07" db="EMBL/GenBank/DDBJ databases">
        <title>A draft genome of a endophytic bacteria, a new species of Pedobacter.</title>
        <authorList>
            <person name="Zhang Z.D."/>
            <person name="Chen Z.J."/>
        </authorList>
    </citation>
    <scope>NUCLEOTIDE SEQUENCE [LARGE SCALE GENOMIC DNA]</scope>
    <source>
        <strain evidence="1 2">RS10</strain>
    </source>
</reference>
<gene>
    <name evidence="1" type="ORF">DRW42_23375</name>
</gene>
<organism evidence="1 2">
    <name type="scientific">Pedobacter miscanthi</name>
    <dbReference type="NCBI Taxonomy" id="2259170"/>
    <lineage>
        <taxon>Bacteria</taxon>
        <taxon>Pseudomonadati</taxon>
        <taxon>Bacteroidota</taxon>
        <taxon>Sphingobacteriia</taxon>
        <taxon>Sphingobacteriales</taxon>
        <taxon>Sphingobacteriaceae</taxon>
        <taxon>Pedobacter</taxon>
    </lineage>
</organism>
<dbReference type="Proteomes" id="UP000252081">
    <property type="component" value="Unassembled WGS sequence"/>
</dbReference>
<keyword evidence="2" id="KW-1185">Reference proteome</keyword>
<comment type="caution">
    <text evidence="1">The sequence shown here is derived from an EMBL/GenBank/DDBJ whole genome shotgun (WGS) entry which is preliminary data.</text>
</comment>
<dbReference type="AlphaFoldDB" id="A0A366KN14"/>
<accession>A0A366KN14</accession>
<evidence type="ECO:0000313" key="1">
    <source>
        <dbReference type="EMBL" id="RBQ03035.1"/>
    </source>
</evidence>
<sequence length="105" mass="12113">MAVSRKTALKKDEQSGNQLHIYEVNPIIFYSGEADELNIELLEFNYGELIIKSLSTAILKVKELIMENEEFPVRWKQTAKGLRITLPDGLINDETRKKCTLKIKF</sequence>
<dbReference type="InterPro" id="IPR013780">
    <property type="entry name" value="Glyco_hydro_b"/>
</dbReference>
<dbReference type="Gene3D" id="2.60.40.1180">
    <property type="entry name" value="Golgi alpha-mannosidase II"/>
    <property type="match status" value="1"/>
</dbReference>
<dbReference type="RefSeq" id="WP_113951296.1">
    <property type="nucleotide sequence ID" value="NZ_QNQU01000026.1"/>
</dbReference>
<name>A0A366KN14_9SPHI</name>